<gene>
    <name evidence="4" type="ORF">DXX93_10010</name>
</gene>
<proteinExistence type="predicted"/>
<protein>
    <submittedName>
        <fullName evidence="4">CBS domain-containing protein</fullName>
    </submittedName>
</protein>
<comment type="caution">
    <text evidence="4">The sequence shown here is derived from an EMBL/GenBank/DDBJ whole genome shotgun (WGS) entry which is preliminary data.</text>
</comment>
<dbReference type="InterPro" id="IPR044729">
    <property type="entry name" value="CBS_bac"/>
</dbReference>
<feature type="domain" description="CBS" evidence="3">
    <location>
        <begin position="10"/>
        <end position="68"/>
    </location>
</feature>
<dbReference type="AlphaFoldDB" id="A0A3E0TSC0"/>
<evidence type="ECO:0000259" key="3">
    <source>
        <dbReference type="PROSITE" id="PS51371"/>
    </source>
</evidence>
<dbReference type="RefSeq" id="WP_116007975.1">
    <property type="nucleotide sequence ID" value="NZ_QUOU01000001.1"/>
</dbReference>
<dbReference type="Pfam" id="PF00571">
    <property type="entry name" value="CBS"/>
    <property type="match status" value="2"/>
</dbReference>
<dbReference type="Gene3D" id="3.10.580.10">
    <property type="entry name" value="CBS-domain"/>
    <property type="match status" value="1"/>
</dbReference>
<evidence type="ECO:0000256" key="2">
    <source>
        <dbReference type="PROSITE-ProRule" id="PRU00703"/>
    </source>
</evidence>
<dbReference type="OrthoDB" id="9790355at2"/>
<evidence type="ECO:0000256" key="1">
    <source>
        <dbReference type="ARBA" id="ARBA00023122"/>
    </source>
</evidence>
<dbReference type="InterPro" id="IPR051257">
    <property type="entry name" value="Diverse_CBS-Domain"/>
</dbReference>
<accession>A0A3E0TSC0</accession>
<name>A0A3E0TSC0_9GAMM</name>
<keyword evidence="1 2" id="KW-0129">CBS domain</keyword>
<dbReference type="InterPro" id="IPR046342">
    <property type="entry name" value="CBS_dom_sf"/>
</dbReference>
<organism evidence="4 5">
    <name type="scientific">Thalassotalea euphylliae</name>
    <dbReference type="NCBI Taxonomy" id="1655234"/>
    <lineage>
        <taxon>Bacteria</taxon>
        <taxon>Pseudomonadati</taxon>
        <taxon>Pseudomonadota</taxon>
        <taxon>Gammaproteobacteria</taxon>
        <taxon>Alteromonadales</taxon>
        <taxon>Colwelliaceae</taxon>
        <taxon>Thalassotalea</taxon>
    </lineage>
</organism>
<dbReference type="PANTHER" id="PTHR43080">
    <property type="entry name" value="CBS DOMAIN-CONTAINING PROTEIN CBSX3, MITOCHONDRIAL"/>
    <property type="match status" value="1"/>
</dbReference>
<sequence>MESIQVKEFMNHYPVTFAPEMVIEEASFRLLKTKQLGGPVVDTTKKLIGYLSESDLLKNMLASSYHREHIANVADIMQCNVLSVKPYDSIVDVARQMLDDKPKIYPVVDDDGMLLGTISRNDVLQAVDRHLRVIYAAS</sequence>
<dbReference type="PANTHER" id="PTHR43080:SF26">
    <property type="entry name" value="REGULATORY PROTEIN"/>
    <property type="match status" value="1"/>
</dbReference>
<dbReference type="EMBL" id="QUOU01000001">
    <property type="protein sequence ID" value="REL26872.1"/>
    <property type="molecule type" value="Genomic_DNA"/>
</dbReference>
<dbReference type="CDD" id="cd04629">
    <property type="entry name" value="CBS_pair_bac"/>
    <property type="match status" value="1"/>
</dbReference>
<dbReference type="Proteomes" id="UP000256478">
    <property type="component" value="Unassembled WGS sequence"/>
</dbReference>
<evidence type="ECO:0000313" key="5">
    <source>
        <dbReference type="Proteomes" id="UP000256478"/>
    </source>
</evidence>
<feature type="domain" description="CBS" evidence="3">
    <location>
        <begin position="77"/>
        <end position="133"/>
    </location>
</feature>
<dbReference type="PROSITE" id="PS51371">
    <property type="entry name" value="CBS"/>
    <property type="match status" value="2"/>
</dbReference>
<evidence type="ECO:0000313" key="4">
    <source>
        <dbReference type="EMBL" id="REL26872.1"/>
    </source>
</evidence>
<dbReference type="SMART" id="SM00116">
    <property type="entry name" value="CBS"/>
    <property type="match status" value="2"/>
</dbReference>
<dbReference type="InterPro" id="IPR000644">
    <property type="entry name" value="CBS_dom"/>
</dbReference>
<reference evidence="4 5" key="1">
    <citation type="submission" date="2018-08" db="EMBL/GenBank/DDBJ databases">
        <title>Thalassotalea euphylliae genome.</title>
        <authorList>
            <person name="Summers S."/>
            <person name="Rice S.A."/>
            <person name="Freckelton M.L."/>
            <person name="Nedved B.T."/>
            <person name="Hadfield M.G."/>
        </authorList>
    </citation>
    <scope>NUCLEOTIDE SEQUENCE [LARGE SCALE GENOMIC DNA]</scope>
    <source>
        <strain evidence="4 5">H1</strain>
    </source>
</reference>
<dbReference type="SUPFAM" id="SSF54631">
    <property type="entry name" value="CBS-domain pair"/>
    <property type="match status" value="1"/>
</dbReference>